<gene>
    <name evidence="3" type="ORF">FHR20_003282</name>
</gene>
<dbReference type="PANTHER" id="PTHR36927:SF1">
    <property type="entry name" value="MDO-LIKE PROTEIN"/>
    <property type="match status" value="1"/>
</dbReference>
<evidence type="ECO:0000259" key="2">
    <source>
        <dbReference type="Pfam" id="PF01757"/>
    </source>
</evidence>
<accession>A0A7X5V1R2</accession>
<reference evidence="3 4" key="1">
    <citation type="submission" date="2020-03" db="EMBL/GenBank/DDBJ databases">
        <title>Genomic Encyclopedia of Type Strains, Phase IV (KMG-IV): sequencing the most valuable type-strain genomes for metagenomic binning, comparative biology and taxonomic classification.</title>
        <authorList>
            <person name="Goeker M."/>
        </authorList>
    </citation>
    <scope>NUCLEOTIDE SEQUENCE [LARGE SCALE GENOMIC DNA]</scope>
    <source>
        <strain evidence="3 4">DSM 4733</strain>
    </source>
</reference>
<evidence type="ECO:0000256" key="1">
    <source>
        <dbReference type="SAM" id="Phobius"/>
    </source>
</evidence>
<feature type="transmembrane region" description="Helical" evidence="1">
    <location>
        <begin position="115"/>
        <end position="135"/>
    </location>
</feature>
<dbReference type="AlphaFoldDB" id="A0A7X5V1R2"/>
<feature type="transmembrane region" description="Helical" evidence="1">
    <location>
        <begin position="84"/>
        <end position="103"/>
    </location>
</feature>
<evidence type="ECO:0000313" key="4">
    <source>
        <dbReference type="Proteomes" id="UP000564677"/>
    </source>
</evidence>
<keyword evidence="4" id="KW-1185">Reference proteome</keyword>
<dbReference type="GO" id="GO:0016747">
    <property type="term" value="F:acyltransferase activity, transferring groups other than amino-acyl groups"/>
    <property type="evidence" value="ECO:0007669"/>
    <property type="project" value="InterPro"/>
</dbReference>
<dbReference type="Pfam" id="PF01757">
    <property type="entry name" value="Acyl_transf_3"/>
    <property type="match status" value="1"/>
</dbReference>
<dbReference type="RefSeq" id="WP_167300665.1">
    <property type="nucleotide sequence ID" value="NZ_JAASQV010000003.1"/>
</dbReference>
<feature type="transmembrane region" description="Helical" evidence="1">
    <location>
        <begin position="46"/>
        <end position="63"/>
    </location>
</feature>
<name>A0A7X5V1R2_9SPHN</name>
<proteinExistence type="predicted"/>
<evidence type="ECO:0000313" key="3">
    <source>
        <dbReference type="EMBL" id="NIJ66309.1"/>
    </source>
</evidence>
<dbReference type="InterPro" id="IPR002656">
    <property type="entry name" value="Acyl_transf_3_dom"/>
</dbReference>
<keyword evidence="3" id="KW-0808">Transferase</keyword>
<comment type="caution">
    <text evidence="3">The sequence shown here is derived from an EMBL/GenBank/DDBJ whole genome shotgun (WGS) entry which is preliminary data.</text>
</comment>
<keyword evidence="1" id="KW-1133">Transmembrane helix</keyword>
<dbReference type="EC" id="2.1.-.-" evidence="3"/>
<feature type="transmembrane region" description="Helical" evidence="1">
    <location>
        <begin position="287"/>
        <end position="309"/>
    </location>
</feature>
<organism evidence="3 4">
    <name type="scientific">Sphingomonas leidyi</name>
    <dbReference type="NCBI Taxonomy" id="68569"/>
    <lineage>
        <taxon>Bacteria</taxon>
        <taxon>Pseudomonadati</taxon>
        <taxon>Pseudomonadota</taxon>
        <taxon>Alphaproteobacteria</taxon>
        <taxon>Sphingomonadales</taxon>
        <taxon>Sphingomonadaceae</taxon>
        <taxon>Sphingomonas</taxon>
    </lineage>
</organism>
<feature type="domain" description="Acyltransferase 3" evidence="2">
    <location>
        <begin position="7"/>
        <end position="338"/>
    </location>
</feature>
<feature type="transmembrane region" description="Helical" evidence="1">
    <location>
        <begin position="223"/>
        <end position="243"/>
    </location>
</feature>
<keyword evidence="1" id="KW-0812">Transmembrane</keyword>
<feature type="transmembrane region" description="Helical" evidence="1">
    <location>
        <begin position="196"/>
        <end position="216"/>
    </location>
</feature>
<feature type="transmembrane region" description="Helical" evidence="1">
    <location>
        <begin position="255"/>
        <end position="275"/>
    </location>
</feature>
<dbReference type="InterPro" id="IPR050623">
    <property type="entry name" value="Glucan_succinyl_AcylTrfase"/>
</dbReference>
<feature type="transmembrane region" description="Helical" evidence="1">
    <location>
        <begin position="321"/>
        <end position="343"/>
    </location>
</feature>
<feature type="transmembrane region" description="Helical" evidence="1">
    <location>
        <begin position="156"/>
        <end position="176"/>
    </location>
</feature>
<dbReference type="EMBL" id="JAASQV010000003">
    <property type="protein sequence ID" value="NIJ66309.1"/>
    <property type="molecule type" value="Genomic_DNA"/>
</dbReference>
<protein>
    <submittedName>
        <fullName evidence="3">Glucan biosynthesis protein C</fullName>
        <ecNumber evidence="3">2.1.-.-</ecNumber>
    </submittedName>
</protein>
<dbReference type="Proteomes" id="UP000564677">
    <property type="component" value="Unassembled WGS sequence"/>
</dbReference>
<dbReference type="PANTHER" id="PTHR36927">
    <property type="entry name" value="BLR4337 PROTEIN"/>
    <property type="match status" value="1"/>
</dbReference>
<keyword evidence="1" id="KW-0472">Membrane</keyword>
<sequence length="367" mass="40115">MRSERIAGLDNWRALLMLAGIFLHATTVQEIDRPVFVLIAKTSSNFRMGAFFAIAGLLSLLAIRKHGADPWLARRSFQIGIPMCFGLLLLAPLMSACISWHAFGTMMPALPELGWWHFWFLVDLLAFAPITFWLFRADQRHAVFARIDRWVERDRPSVTLIVLAVGVVATVGVLLVARLASVAGALAEPVWAVHQVLGYAPLYAFGVIMAGSPALFRHVTARTGPAFTVLAAVFALCLASRLLPGGGKGLFDGPASPLNVVTSCLCPPAVTVLILRSTVAMRATPPLFRRVSDAAFTIYMVHFPIILALDLLLDPLRLDPYVSYLLLVGSSGWLSYLVHRLIVRRFPLAAMLLNGVNPARLRAAATE</sequence>